<dbReference type="InterPro" id="IPR011146">
    <property type="entry name" value="HIT-like"/>
</dbReference>
<dbReference type="PANTHER" id="PTHR23089">
    <property type="entry name" value="HISTIDINE TRIAD HIT PROTEIN"/>
    <property type="match status" value="1"/>
</dbReference>
<name>A0A1F5ESR2_9BACT</name>
<dbReference type="Gene3D" id="3.30.428.10">
    <property type="entry name" value="HIT-like"/>
    <property type="match status" value="1"/>
</dbReference>
<dbReference type="InterPro" id="IPR036265">
    <property type="entry name" value="HIT-like_sf"/>
</dbReference>
<dbReference type="Proteomes" id="UP000177390">
    <property type="component" value="Unassembled WGS sequence"/>
</dbReference>
<feature type="domain" description="HIT" evidence="3">
    <location>
        <begin position="7"/>
        <end position="114"/>
    </location>
</feature>
<dbReference type="PROSITE" id="PS51084">
    <property type="entry name" value="HIT_2"/>
    <property type="match status" value="1"/>
</dbReference>
<dbReference type="Pfam" id="PF01230">
    <property type="entry name" value="HIT"/>
    <property type="match status" value="1"/>
</dbReference>
<organism evidence="4 5">
    <name type="scientific">Candidatus Collierbacteria bacterium RIFCSPHIGHO2_02_FULL_49_10</name>
    <dbReference type="NCBI Taxonomy" id="1817723"/>
    <lineage>
        <taxon>Bacteria</taxon>
        <taxon>Candidatus Collieribacteriota</taxon>
    </lineage>
</organism>
<dbReference type="GO" id="GO:0003824">
    <property type="term" value="F:catalytic activity"/>
    <property type="evidence" value="ECO:0007669"/>
    <property type="project" value="InterPro"/>
</dbReference>
<dbReference type="AlphaFoldDB" id="A0A1F5ESR2"/>
<protein>
    <recommendedName>
        <fullName evidence="3">HIT domain-containing protein</fullName>
    </recommendedName>
</protein>
<evidence type="ECO:0000313" key="4">
    <source>
        <dbReference type="EMBL" id="OGD70431.1"/>
    </source>
</evidence>
<sequence length="116" mass="13016">MKDQACLLCKIAADEEPSVRVWENEEFLAIKNKYPTAPVHLLVMPKVHVSKKDLTAGSTPERFWCKIMLAVFDVIRLSGLDRTGYKLVNNGAGYNHFDHEHIHVLGGTKEEPAGKT</sequence>
<feature type="active site" description="Tele-AMP-histidine intermediate" evidence="1">
    <location>
        <position position="103"/>
    </location>
</feature>
<dbReference type="PRINTS" id="PR00332">
    <property type="entry name" value="HISTRIAD"/>
</dbReference>
<reference evidence="4 5" key="1">
    <citation type="journal article" date="2016" name="Nat. Commun.">
        <title>Thousands of microbial genomes shed light on interconnected biogeochemical processes in an aquifer system.</title>
        <authorList>
            <person name="Anantharaman K."/>
            <person name="Brown C.T."/>
            <person name="Hug L.A."/>
            <person name="Sharon I."/>
            <person name="Castelle C.J."/>
            <person name="Probst A.J."/>
            <person name="Thomas B.C."/>
            <person name="Singh A."/>
            <person name="Wilkins M.J."/>
            <person name="Karaoz U."/>
            <person name="Brodie E.L."/>
            <person name="Williams K.H."/>
            <person name="Hubbard S.S."/>
            <person name="Banfield J.F."/>
        </authorList>
    </citation>
    <scope>NUCLEOTIDE SEQUENCE [LARGE SCALE GENOMIC DNA]</scope>
</reference>
<evidence type="ECO:0000313" key="5">
    <source>
        <dbReference type="Proteomes" id="UP000177390"/>
    </source>
</evidence>
<evidence type="ECO:0000256" key="1">
    <source>
        <dbReference type="PIRSR" id="PIRSR601310-1"/>
    </source>
</evidence>
<comment type="caution">
    <text evidence="4">The sequence shown here is derived from an EMBL/GenBank/DDBJ whole genome shotgun (WGS) entry which is preliminary data.</text>
</comment>
<feature type="short sequence motif" description="Histidine triad motif" evidence="2">
    <location>
        <begin position="99"/>
        <end position="103"/>
    </location>
</feature>
<gene>
    <name evidence="4" type="ORF">A3D09_01450</name>
</gene>
<dbReference type="SUPFAM" id="SSF54197">
    <property type="entry name" value="HIT-like"/>
    <property type="match status" value="1"/>
</dbReference>
<dbReference type="EMBL" id="MFAH01000055">
    <property type="protein sequence ID" value="OGD70431.1"/>
    <property type="molecule type" value="Genomic_DNA"/>
</dbReference>
<evidence type="ECO:0000259" key="3">
    <source>
        <dbReference type="PROSITE" id="PS51084"/>
    </source>
</evidence>
<accession>A0A1F5ESR2</accession>
<proteinExistence type="predicted"/>
<evidence type="ECO:0000256" key="2">
    <source>
        <dbReference type="PROSITE-ProRule" id="PRU00464"/>
    </source>
</evidence>
<dbReference type="InterPro" id="IPR001310">
    <property type="entry name" value="Histidine_triad_HIT"/>
</dbReference>